<dbReference type="OMA" id="RPEIDNE"/>
<proteinExistence type="predicted"/>
<feature type="compositionally biased region" description="Basic and acidic residues" evidence="1">
    <location>
        <begin position="220"/>
        <end position="229"/>
    </location>
</feature>
<dbReference type="PIR" id="T21817">
    <property type="entry name" value="T21817"/>
</dbReference>
<dbReference type="RefSeq" id="NP_001076685.1">
    <property type="nucleotide sequence ID" value="NM_001083216.1"/>
</dbReference>
<accession>Q20066</accession>
<dbReference type="GeneID" id="185320"/>
<dbReference type="AGR" id="WB:WBGene00009438"/>
<dbReference type="UCSC" id="F35G2.5a">
    <property type="organism name" value="c. elegans"/>
</dbReference>
<dbReference type="PaxDb" id="6239-F35G2.5a"/>
<dbReference type="EMBL" id="BX284604">
    <property type="protein sequence ID" value="CAA93470.2"/>
    <property type="molecule type" value="Genomic_DNA"/>
</dbReference>
<evidence type="ECO:0000256" key="2">
    <source>
        <dbReference type="SAM" id="Phobius"/>
    </source>
</evidence>
<dbReference type="Bgee" id="WBGene00009438">
    <property type="expression patterns" value="Expressed in embryo and 3 other cell types or tissues"/>
</dbReference>
<dbReference type="WormBase" id="F35G2.5a">
    <property type="protein sequence ID" value="CE35524"/>
    <property type="gene ID" value="WBGene00009438"/>
</dbReference>
<evidence type="ECO:0000313" key="5">
    <source>
        <dbReference type="WormBase" id="F35G2.5a"/>
    </source>
</evidence>
<evidence type="ECO:0000313" key="3">
    <source>
        <dbReference type="EMBL" id="CAA93470.2"/>
    </source>
</evidence>
<keyword evidence="2" id="KW-1133">Transmembrane helix</keyword>
<keyword evidence="2" id="KW-0472">Membrane</keyword>
<feature type="region of interest" description="Disordered" evidence="1">
    <location>
        <begin position="168"/>
        <end position="204"/>
    </location>
</feature>
<evidence type="ECO:0000256" key="1">
    <source>
        <dbReference type="SAM" id="MobiDB-lite"/>
    </source>
</evidence>
<reference evidence="3 4" key="1">
    <citation type="journal article" date="1998" name="Science">
        <title>Genome sequence of the nematode C. elegans: a platform for investigating biology.</title>
        <authorList>
            <consortium name="The C. elegans sequencing consortium"/>
            <person name="Sulson J.E."/>
            <person name="Waterston R."/>
        </authorList>
    </citation>
    <scope>NUCLEOTIDE SEQUENCE [LARGE SCALE GENOMIC DNA]</scope>
    <source>
        <strain evidence="3 4">Bristol N2</strain>
    </source>
</reference>
<dbReference type="CTD" id="185320"/>
<name>Q20066_CAEEL</name>
<feature type="region of interest" description="Disordered" evidence="1">
    <location>
        <begin position="220"/>
        <end position="241"/>
    </location>
</feature>
<dbReference type="OrthoDB" id="5872111at2759"/>
<dbReference type="KEGG" id="cel:CELE_F35G2.5"/>
<sequence length="315" mass="36684">MMIDRRNKRSVHIFLLLITFLGISGVCFWFYSNPDDDVFDFFPPEVKANQRTEQQIALEKVRQLQLNGFGNVAAETYYDDQPNRHNSDNSPNSEFESAKILFQQRNLSIKRDIPLNESGEKLTIDSFYDDKLKQKQEEEQVVVPRPEIDNEEITTINLEERMNSKFAETEKGTEDNHEEPTTIKFEENTTLRNPESSEKEPKIDQNDSITISFEKMLTPKNEEYERGAEESITASSDDFEMIPKNETDSLDIIGKSEAVKSWLEKRKNLPKSLSEVESSLHVDEAAQLSHKRNQIVEPSDPDIERRQNRMHQFKF</sequence>
<dbReference type="ExpressionAtlas" id="Q20066">
    <property type="expression patterns" value="baseline and differential"/>
</dbReference>
<keyword evidence="2" id="KW-0812">Transmembrane</keyword>
<dbReference type="STRING" id="6239.F35G2.5a.1"/>
<dbReference type="AlphaFoldDB" id="Q20066"/>
<dbReference type="eggNOG" id="ENOG502THNS">
    <property type="taxonomic scope" value="Eukaryota"/>
</dbReference>
<feature type="transmembrane region" description="Helical" evidence="2">
    <location>
        <begin position="12"/>
        <end position="31"/>
    </location>
</feature>
<keyword evidence="4" id="KW-1185">Reference proteome</keyword>
<evidence type="ECO:0000313" key="4">
    <source>
        <dbReference type="Proteomes" id="UP000001940"/>
    </source>
</evidence>
<gene>
    <name evidence="3" type="ORF">CELE_F35G2.5</name>
    <name evidence="3 5" type="ORF">F35G2.5</name>
</gene>
<dbReference type="FunCoup" id="Q20066">
    <property type="interactions" value="312"/>
</dbReference>
<dbReference type="Proteomes" id="UP000001940">
    <property type="component" value="Chromosome IV"/>
</dbReference>
<dbReference type="InParanoid" id="Q20066"/>
<dbReference type="HOGENOM" id="CLU_922065_0_0_1"/>
<organism evidence="3 4">
    <name type="scientific">Caenorhabditis elegans</name>
    <dbReference type="NCBI Taxonomy" id="6239"/>
    <lineage>
        <taxon>Eukaryota</taxon>
        <taxon>Metazoa</taxon>
        <taxon>Ecdysozoa</taxon>
        <taxon>Nematoda</taxon>
        <taxon>Chromadorea</taxon>
        <taxon>Rhabditida</taxon>
        <taxon>Rhabditina</taxon>
        <taxon>Rhabditomorpha</taxon>
        <taxon>Rhabditoidea</taxon>
        <taxon>Rhabditidae</taxon>
        <taxon>Peloderinae</taxon>
        <taxon>Caenorhabditis</taxon>
    </lineage>
</organism>
<protein>
    <submittedName>
        <fullName evidence="3">Conjugative transposon protein TraM</fullName>
    </submittedName>
</protein>